<dbReference type="AlphaFoldDB" id="A0A3M6UX20"/>
<evidence type="ECO:0000313" key="3">
    <source>
        <dbReference type="EMBL" id="RMX58201.1"/>
    </source>
</evidence>
<keyword evidence="4" id="KW-1185">Reference proteome</keyword>
<comment type="caution">
    <text evidence="3">The sequence shown here is derived from an EMBL/GenBank/DDBJ whole genome shotgun (WGS) entry which is preliminary data.</text>
</comment>
<evidence type="ECO:0000256" key="1">
    <source>
        <dbReference type="SAM" id="MobiDB-lite"/>
    </source>
</evidence>
<dbReference type="EMBL" id="RCHS01000537">
    <property type="protein sequence ID" value="RMX58201.1"/>
    <property type="molecule type" value="Genomic_DNA"/>
</dbReference>
<gene>
    <name evidence="3" type="ORF">pdam_00000223</name>
</gene>
<evidence type="ECO:0000256" key="2">
    <source>
        <dbReference type="SAM" id="SignalP"/>
    </source>
</evidence>
<proteinExistence type="predicted"/>
<feature type="chain" id="PRO_5018199469" description="Dickkopf N-terminal cysteine-rich domain-containing protein" evidence="2">
    <location>
        <begin position="31"/>
        <end position="223"/>
    </location>
</feature>
<keyword evidence="2" id="KW-0732">Signal</keyword>
<sequence length="223" mass="24834">MMLSLEGMSLKIMSVMALVLGLSSVAQVVAKPVDKRSSLCSSGDLLCSRNMASDAVETSPLGVEDEGTKEENCPPGYWCRRSELVRDEETHEENCPPGYWCRRSMIPRNEDTQQKDCPPGDLECRRSEPVRDEKTQPENCPPGYWCRRSELVRDDETDEENCPPGASLGSSLTKRLWCALTEYFFPTGTGAVESKIHSVNRAQVADPLSIEIYAIIAVWGCYC</sequence>
<feature type="compositionally biased region" description="Basic and acidic residues" evidence="1">
    <location>
        <begin position="122"/>
        <end position="136"/>
    </location>
</feature>
<organism evidence="3 4">
    <name type="scientific">Pocillopora damicornis</name>
    <name type="common">Cauliflower coral</name>
    <name type="synonym">Millepora damicornis</name>
    <dbReference type="NCBI Taxonomy" id="46731"/>
    <lineage>
        <taxon>Eukaryota</taxon>
        <taxon>Metazoa</taxon>
        <taxon>Cnidaria</taxon>
        <taxon>Anthozoa</taxon>
        <taxon>Hexacorallia</taxon>
        <taxon>Scleractinia</taxon>
        <taxon>Astrocoeniina</taxon>
        <taxon>Pocilloporidae</taxon>
        <taxon>Pocillopora</taxon>
    </lineage>
</organism>
<protein>
    <recommendedName>
        <fullName evidence="5">Dickkopf N-terminal cysteine-rich domain-containing protein</fullName>
    </recommendedName>
</protein>
<feature type="region of interest" description="Disordered" evidence="1">
    <location>
        <begin position="110"/>
        <end position="138"/>
    </location>
</feature>
<feature type="signal peptide" evidence="2">
    <location>
        <begin position="1"/>
        <end position="30"/>
    </location>
</feature>
<name>A0A3M6UX20_POCDA</name>
<evidence type="ECO:0000313" key="4">
    <source>
        <dbReference type="Proteomes" id="UP000275408"/>
    </source>
</evidence>
<accession>A0A3M6UX20</accession>
<dbReference type="OrthoDB" id="5946036at2759"/>
<reference evidence="3 4" key="1">
    <citation type="journal article" date="2018" name="Sci. Rep.">
        <title>Comparative analysis of the Pocillopora damicornis genome highlights role of immune system in coral evolution.</title>
        <authorList>
            <person name="Cunning R."/>
            <person name="Bay R.A."/>
            <person name="Gillette P."/>
            <person name="Baker A.C."/>
            <person name="Traylor-Knowles N."/>
        </authorList>
    </citation>
    <scope>NUCLEOTIDE SEQUENCE [LARGE SCALE GENOMIC DNA]</scope>
    <source>
        <strain evidence="3">RSMAS</strain>
        <tissue evidence="3">Whole animal</tissue>
    </source>
</reference>
<evidence type="ECO:0008006" key="5">
    <source>
        <dbReference type="Google" id="ProtNLM"/>
    </source>
</evidence>
<dbReference type="Proteomes" id="UP000275408">
    <property type="component" value="Unassembled WGS sequence"/>
</dbReference>